<reference evidence="3" key="1">
    <citation type="journal article" date="2018" name="Nat. Microbiol.">
        <title>Leveraging single-cell genomics to expand the fungal tree of life.</title>
        <authorList>
            <person name="Ahrendt S.R."/>
            <person name="Quandt C.A."/>
            <person name="Ciobanu D."/>
            <person name="Clum A."/>
            <person name="Salamov A."/>
            <person name="Andreopoulos B."/>
            <person name="Cheng J.F."/>
            <person name="Woyke T."/>
            <person name="Pelin A."/>
            <person name="Henrissat B."/>
            <person name="Reynolds N.K."/>
            <person name="Benny G.L."/>
            <person name="Smith M.E."/>
            <person name="James T.Y."/>
            <person name="Grigoriev I.V."/>
        </authorList>
    </citation>
    <scope>NUCLEOTIDE SEQUENCE [LARGE SCALE GENOMIC DNA]</scope>
</reference>
<sequence length="196" mass="22175">MEWRTAGRVVVDPRSMMYEDETTLWKADLTPKECAFLKVWDRRHDLADLCADGLKTNVFMGTIPTPAGRILTFPNTLQYKVAGVSYPASATPPATRKILCFFFVDPDLPITSTADVAEQQWETVGPEIYAVIDEAFRRTRPQVGCPILVFELIASFAGLDRVRWDDALRAREEVMAQRSADDEADVLDELYNLCEH</sequence>
<keyword evidence="3" id="KW-1185">Reference proteome</keyword>
<dbReference type="PANTHER" id="PTHR33119:SF1">
    <property type="entry name" value="FE2OG DIOXYGENASE DOMAIN-CONTAINING PROTEIN"/>
    <property type="match status" value="1"/>
</dbReference>
<dbReference type="PANTHER" id="PTHR33119">
    <property type="entry name" value="IFI3P"/>
    <property type="match status" value="1"/>
</dbReference>
<evidence type="ECO:0000313" key="3">
    <source>
        <dbReference type="Proteomes" id="UP000269721"/>
    </source>
</evidence>
<gene>
    <name evidence="2" type="ORF">BDK51DRAFT_52462</name>
</gene>
<dbReference type="Proteomes" id="UP000269721">
    <property type="component" value="Unassembled WGS sequence"/>
</dbReference>
<dbReference type="InterPro" id="IPR025340">
    <property type="entry name" value="DUF4246"/>
</dbReference>
<dbReference type="Pfam" id="PF14033">
    <property type="entry name" value="DUF4246"/>
    <property type="match status" value="1"/>
</dbReference>
<dbReference type="AlphaFoldDB" id="A0A4P9WEV6"/>
<protein>
    <recommendedName>
        <fullName evidence="1">DUF4246 domain-containing protein</fullName>
    </recommendedName>
</protein>
<dbReference type="OrthoDB" id="415532at2759"/>
<proteinExistence type="predicted"/>
<evidence type="ECO:0000313" key="2">
    <source>
        <dbReference type="EMBL" id="RKO90253.1"/>
    </source>
</evidence>
<evidence type="ECO:0000259" key="1">
    <source>
        <dbReference type="Pfam" id="PF14033"/>
    </source>
</evidence>
<dbReference type="EMBL" id="KZ995646">
    <property type="protein sequence ID" value="RKO90253.1"/>
    <property type="molecule type" value="Genomic_DNA"/>
</dbReference>
<dbReference type="InterPro" id="IPR049192">
    <property type="entry name" value="DUF4246_C"/>
</dbReference>
<organism evidence="2 3">
    <name type="scientific">Blyttiomyces helicus</name>
    <dbReference type="NCBI Taxonomy" id="388810"/>
    <lineage>
        <taxon>Eukaryota</taxon>
        <taxon>Fungi</taxon>
        <taxon>Fungi incertae sedis</taxon>
        <taxon>Chytridiomycota</taxon>
        <taxon>Chytridiomycota incertae sedis</taxon>
        <taxon>Chytridiomycetes</taxon>
        <taxon>Chytridiomycetes incertae sedis</taxon>
        <taxon>Blyttiomyces</taxon>
    </lineage>
</organism>
<name>A0A4P9WEV6_9FUNG</name>
<feature type="domain" description="DUF4246" evidence="1">
    <location>
        <begin position="57"/>
        <end position="122"/>
    </location>
</feature>
<accession>A0A4P9WEV6</accession>